<evidence type="ECO:0000256" key="6">
    <source>
        <dbReference type="ARBA" id="ARBA00022598"/>
    </source>
</evidence>
<dbReference type="PANTHER" id="PTHR10745">
    <property type="entry name" value="GLYCYL-TRNA SYNTHETASE/DNA POLYMERASE SUBUNIT GAMMA-2"/>
    <property type="match status" value="1"/>
</dbReference>
<protein>
    <recommendedName>
        <fullName evidence="4">glycine--tRNA ligase</fullName>
        <ecNumber evidence="4">6.1.1.14</ecNumber>
    </recommendedName>
    <alternativeName>
        <fullName evidence="11">Diadenosine tetraphosphate synthetase</fullName>
    </alternativeName>
</protein>
<dbReference type="PANTHER" id="PTHR10745:SF0">
    <property type="entry name" value="GLYCINE--TRNA LIGASE"/>
    <property type="match status" value="1"/>
</dbReference>
<dbReference type="EMBL" id="OVEO01000016">
    <property type="protein sequence ID" value="SPR01233.1"/>
    <property type="molecule type" value="Genomic_DNA"/>
</dbReference>
<dbReference type="AlphaFoldDB" id="A0A0G4J015"/>
<accession>A0A0G4J015</accession>
<keyword evidence="7" id="KW-0547">Nucleotide-binding</keyword>
<dbReference type="InterPro" id="IPR002314">
    <property type="entry name" value="aa-tRNA-synt_IIb"/>
</dbReference>
<evidence type="ECO:0000313" key="14">
    <source>
        <dbReference type="EMBL" id="SPR01233.1"/>
    </source>
</evidence>
<dbReference type="Gene3D" id="3.40.50.800">
    <property type="entry name" value="Anticodon-binding domain"/>
    <property type="match status" value="1"/>
</dbReference>
<evidence type="ECO:0000256" key="1">
    <source>
        <dbReference type="ARBA" id="ARBA00004496"/>
    </source>
</evidence>
<evidence type="ECO:0000256" key="5">
    <source>
        <dbReference type="ARBA" id="ARBA00022490"/>
    </source>
</evidence>
<dbReference type="FunFam" id="3.30.930.10:FF:000010">
    <property type="entry name" value="Glycyl-tRNA synthetase 1"/>
    <property type="match status" value="1"/>
</dbReference>
<dbReference type="NCBIfam" id="NF003211">
    <property type="entry name" value="PRK04173.1"/>
    <property type="match status" value="1"/>
</dbReference>
<evidence type="ECO:0000256" key="9">
    <source>
        <dbReference type="ARBA" id="ARBA00022917"/>
    </source>
</evidence>
<comment type="subcellular location">
    <subcellularLocation>
        <location evidence="1">Cytoplasm</location>
    </subcellularLocation>
</comment>
<dbReference type="Gene3D" id="3.30.930.10">
    <property type="entry name" value="Bira Bifunctional Protein, Domain 2"/>
    <property type="match status" value="1"/>
</dbReference>
<name>A0A0G4J015_PLABS</name>
<evidence type="ECO:0000256" key="4">
    <source>
        <dbReference type="ARBA" id="ARBA00012829"/>
    </source>
</evidence>
<comment type="subunit">
    <text evidence="3">Homodimer.</text>
</comment>
<evidence type="ECO:0000259" key="12">
    <source>
        <dbReference type="PROSITE" id="PS50862"/>
    </source>
</evidence>
<dbReference type="Pfam" id="PF00587">
    <property type="entry name" value="tRNA-synt_2b"/>
    <property type="match status" value="1"/>
</dbReference>
<dbReference type="EC" id="6.1.1.14" evidence="4"/>
<dbReference type="Proteomes" id="UP000039324">
    <property type="component" value="Unassembled WGS sequence"/>
</dbReference>
<organism evidence="13 15">
    <name type="scientific">Plasmodiophora brassicae</name>
    <name type="common">Clubroot disease agent</name>
    <dbReference type="NCBI Taxonomy" id="37360"/>
    <lineage>
        <taxon>Eukaryota</taxon>
        <taxon>Sar</taxon>
        <taxon>Rhizaria</taxon>
        <taxon>Endomyxa</taxon>
        <taxon>Phytomyxea</taxon>
        <taxon>Plasmodiophorida</taxon>
        <taxon>Plasmodiophoridae</taxon>
        <taxon>Plasmodiophora</taxon>
    </lineage>
</organism>
<dbReference type="GO" id="GO:0005739">
    <property type="term" value="C:mitochondrion"/>
    <property type="evidence" value="ECO:0007669"/>
    <property type="project" value="TreeGrafter"/>
</dbReference>
<keyword evidence="6" id="KW-0436">Ligase</keyword>
<feature type="domain" description="Aminoacyl-transfer RNA synthetases class-II family profile" evidence="12">
    <location>
        <begin position="240"/>
        <end position="572"/>
    </location>
</feature>
<evidence type="ECO:0000256" key="11">
    <source>
        <dbReference type="ARBA" id="ARBA00030057"/>
    </source>
</evidence>
<keyword evidence="15" id="KW-1185">Reference proteome</keyword>
<dbReference type="InterPro" id="IPR027031">
    <property type="entry name" value="Gly-tRNA_synthase/POLG2"/>
</dbReference>
<dbReference type="SUPFAM" id="SSF52954">
    <property type="entry name" value="Class II aaRS ABD-related"/>
    <property type="match status" value="1"/>
</dbReference>
<dbReference type="Gene3D" id="3.30.40.230">
    <property type="match status" value="1"/>
</dbReference>
<dbReference type="InterPro" id="IPR045864">
    <property type="entry name" value="aa-tRNA-synth_II/BPL/LPL"/>
</dbReference>
<reference evidence="14 16" key="2">
    <citation type="submission" date="2018-03" db="EMBL/GenBank/DDBJ databases">
        <authorList>
            <person name="Fogelqvist J."/>
        </authorList>
    </citation>
    <scope>NUCLEOTIDE SEQUENCE [LARGE SCALE GENOMIC DNA]</scope>
</reference>
<sequence length="678" mass="76028">MANERWDDADQIRQKRVAVAEQVKTLKASGGSAEAIAAAVRDLRDLDERLAALTVSDKTNEQDSLKTELDQLLKQRFFVVPSFEIYGGVAGLYDYGPPGTAIKENILSIWRNHFILAEQMLEVSTAVLTLSDVLKTSGHVDRFTDFMVRDTVTGQPYRADKLLEEHIDKMLDDPAMMEGRRAELRAIRAQADAYSQADLHTVLTELEVVASDTGNPISEPFSFNLMFGTPIGPSGKLHGYLRPETAQGIFTNYRRLLEFRGGRMPFAAAQIGLAFRNEIAPRSGLLRVREFQMAEIEHFVHPQRKQHPRFGNVAGQVMNLLPASAQDGNDVVQATKVGDAVRNGVIDNETLAYFMARTQTFLHKIGIDPARLRFRQHKSTEMAHYASDCWDAEIHTSYGWIECVGHADRSCYDLTQHMNHTNIDLRAYETYDAPRTVTTLVANVHKNKLGPKFKKDARAVAETLEEMASGDPERAQALEAELAANGKAMLRIQCKELDVCIERNMVEFTFVTETRSGESYVPSVIEPSFGIGRIVYCLLEHSLSVRNMDEDPRRHVLSLPARVAPVKVSVLPLSNHPDQRAMSTRLTEAFLDAGLSVNEDTSSASIGKRYSRADEIGIPFGVTIDFETPNDQSVTIRERDTMQQIRVSVKECVPLITSLCRHETTWADAFKQYPQFHQ</sequence>
<gene>
    <name evidence="13" type="ORF">PBRA_008237</name>
    <name evidence="14" type="ORF">PLBR_LOCUS8448</name>
</gene>
<dbReference type="FunFam" id="3.40.50.800:FF:000004">
    <property type="entry name" value="Glycine--tRNA ligase 2"/>
    <property type="match status" value="1"/>
</dbReference>
<dbReference type="GO" id="GO:0004820">
    <property type="term" value="F:glycine-tRNA ligase activity"/>
    <property type="evidence" value="ECO:0007669"/>
    <property type="project" value="UniProtKB-EC"/>
</dbReference>
<dbReference type="CDD" id="cd00774">
    <property type="entry name" value="GlyRS-like_core"/>
    <property type="match status" value="1"/>
</dbReference>
<evidence type="ECO:0000256" key="2">
    <source>
        <dbReference type="ARBA" id="ARBA00008226"/>
    </source>
</evidence>
<evidence type="ECO:0000256" key="7">
    <source>
        <dbReference type="ARBA" id="ARBA00022741"/>
    </source>
</evidence>
<evidence type="ECO:0000256" key="3">
    <source>
        <dbReference type="ARBA" id="ARBA00011738"/>
    </source>
</evidence>
<keyword evidence="9" id="KW-0648">Protein biosynthesis</keyword>
<dbReference type="FunFam" id="3.30.40.230:FF:000001">
    <property type="entry name" value="Glycine--tRNA ligase"/>
    <property type="match status" value="1"/>
</dbReference>
<dbReference type="SUPFAM" id="SSF55681">
    <property type="entry name" value="Class II aaRS and biotin synthetases"/>
    <property type="match status" value="1"/>
</dbReference>
<evidence type="ECO:0000313" key="13">
    <source>
        <dbReference type="EMBL" id="CEP00925.1"/>
    </source>
</evidence>
<dbReference type="Pfam" id="PF03129">
    <property type="entry name" value="HGTP_anticodon"/>
    <property type="match status" value="1"/>
</dbReference>
<dbReference type="InterPro" id="IPR004154">
    <property type="entry name" value="Anticodon-bd"/>
</dbReference>
<comment type="similarity">
    <text evidence="2">Belongs to the class-II aminoacyl-tRNA synthetase family.</text>
</comment>
<keyword evidence="10" id="KW-0030">Aminoacyl-tRNA synthetase</keyword>
<dbReference type="GO" id="GO:0070150">
    <property type="term" value="P:mitochondrial glycyl-tRNA aminoacylation"/>
    <property type="evidence" value="ECO:0007669"/>
    <property type="project" value="TreeGrafter"/>
</dbReference>
<dbReference type="NCBIfam" id="TIGR00389">
    <property type="entry name" value="glyS_dimeric"/>
    <property type="match status" value="1"/>
</dbReference>
<evidence type="ECO:0000256" key="8">
    <source>
        <dbReference type="ARBA" id="ARBA00022840"/>
    </source>
</evidence>
<keyword evidence="5" id="KW-0963">Cytoplasm</keyword>
<dbReference type="OrthoDB" id="57698at2759"/>
<evidence type="ECO:0000256" key="10">
    <source>
        <dbReference type="ARBA" id="ARBA00023146"/>
    </source>
</evidence>
<dbReference type="EMBL" id="CDSF01000104">
    <property type="protein sequence ID" value="CEP00925.1"/>
    <property type="molecule type" value="Genomic_DNA"/>
</dbReference>
<dbReference type="InterPro" id="IPR006195">
    <property type="entry name" value="aa-tRNA-synth_II"/>
</dbReference>
<dbReference type="GO" id="GO:0005524">
    <property type="term" value="F:ATP binding"/>
    <property type="evidence" value="ECO:0007669"/>
    <property type="project" value="UniProtKB-KW"/>
</dbReference>
<dbReference type="PROSITE" id="PS50862">
    <property type="entry name" value="AA_TRNA_LIGASE_II"/>
    <property type="match status" value="1"/>
</dbReference>
<dbReference type="InterPro" id="IPR002315">
    <property type="entry name" value="tRNA-synt_gly"/>
</dbReference>
<reference evidence="13 15" key="1">
    <citation type="submission" date="2015-02" db="EMBL/GenBank/DDBJ databases">
        <authorList>
            <person name="Chooi Y.-H."/>
        </authorList>
    </citation>
    <scope>NUCLEOTIDE SEQUENCE [LARGE SCALE GENOMIC DNA]</scope>
    <source>
        <strain evidence="13">E3</strain>
    </source>
</reference>
<geneLocation type="mitochondrion" evidence="14"/>
<dbReference type="InterPro" id="IPR036621">
    <property type="entry name" value="Anticodon-bd_dom_sf"/>
</dbReference>
<evidence type="ECO:0000313" key="15">
    <source>
        <dbReference type="Proteomes" id="UP000039324"/>
    </source>
</evidence>
<dbReference type="InterPro" id="IPR033731">
    <property type="entry name" value="GlyRS-like_core"/>
</dbReference>
<dbReference type="Gene3D" id="3.30.720.200">
    <property type="match status" value="1"/>
</dbReference>
<dbReference type="STRING" id="37360.A0A0G4J015"/>
<keyword evidence="8" id="KW-0067">ATP-binding</keyword>
<keyword evidence="14" id="KW-0496">Mitochondrion</keyword>
<proteinExistence type="inferred from homology"/>
<dbReference type="OMA" id="MEMQYFV"/>
<evidence type="ECO:0000313" key="16">
    <source>
        <dbReference type="Proteomes" id="UP000290189"/>
    </source>
</evidence>
<dbReference type="Proteomes" id="UP000290189">
    <property type="component" value="Unassembled WGS sequence"/>
</dbReference>
<dbReference type="PRINTS" id="PR01043">
    <property type="entry name" value="TRNASYNTHGLY"/>
</dbReference>